<keyword evidence="4 6" id="KW-1133">Transmembrane helix</keyword>
<evidence type="ECO:0000256" key="1">
    <source>
        <dbReference type="ARBA" id="ARBA00004651"/>
    </source>
</evidence>
<evidence type="ECO:0000259" key="7">
    <source>
        <dbReference type="Pfam" id="PF10035"/>
    </source>
</evidence>
<dbReference type="Pfam" id="PF10035">
    <property type="entry name" value="DUF2179"/>
    <property type="match status" value="1"/>
</dbReference>
<name>A0A4P6YX67_9LACO</name>
<sequence length="292" mass="32875">MHDIQTYIEKHQYAGRIGTAFIYAIMVSIALNFFWTPGHIYSSGFTGLSQLFDSLSKGIFGFNIPVYVFYFVFNLPLIVMAWRKIGHRFAIFTMIAVILASTMIRLINTPTALTHDPLIDAIFGGLVNGFATGLALRNGISTGGLDIIGILIRKRTGMRMGVVNMTFNAFIMIAAGLVFGWQFAFYSAIGVFVNAKVIDMVYTRQQKMQIMIITDRPKTVVDSIQNHLRRGITIVHGAEGAYKHDDKAVLFTVISQYEQFEAREALTEADPHAFMSMWRIERTVGNFYEPKL</sequence>
<dbReference type="EMBL" id="CP037940">
    <property type="protein sequence ID" value="QBO37519.1"/>
    <property type="molecule type" value="Genomic_DNA"/>
</dbReference>
<dbReference type="OrthoDB" id="2417289at2"/>
<dbReference type="RefSeq" id="WP_133364596.1">
    <property type="nucleotide sequence ID" value="NZ_CP037940.1"/>
</dbReference>
<feature type="transmembrane region" description="Helical" evidence="6">
    <location>
        <begin position="119"/>
        <end position="140"/>
    </location>
</feature>
<dbReference type="InterPro" id="IPR019264">
    <property type="entry name" value="DUF2179"/>
</dbReference>
<dbReference type="PANTHER" id="PTHR33545:SF5">
    <property type="entry name" value="UPF0750 MEMBRANE PROTEIN YITT"/>
    <property type="match status" value="1"/>
</dbReference>
<feature type="transmembrane region" description="Helical" evidence="6">
    <location>
        <begin position="20"/>
        <end position="40"/>
    </location>
</feature>
<keyword evidence="3 6" id="KW-0812">Transmembrane</keyword>
<keyword evidence="9" id="KW-1185">Reference proteome</keyword>
<dbReference type="Pfam" id="PF02588">
    <property type="entry name" value="YitT_membrane"/>
    <property type="match status" value="1"/>
</dbReference>
<evidence type="ECO:0000313" key="9">
    <source>
        <dbReference type="Proteomes" id="UP000292886"/>
    </source>
</evidence>
<evidence type="ECO:0000256" key="5">
    <source>
        <dbReference type="ARBA" id="ARBA00023136"/>
    </source>
</evidence>
<evidence type="ECO:0000313" key="8">
    <source>
        <dbReference type="EMBL" id="QBO37519.1"/>
    </source>
</evidence>
<protein>
    <submittedName>
        <fullName evidence="8">YitT family protein</fullName>
    </submittedName>
</protein>
<dbReference type="AlphaFoldDB" id="A0A4P6YX67"/>
<feature type="domain" description="DUF2179" evidence="7">
    <location>
        <begin position="230"/>
        <end position="282"/>
    </location>
</feature>
<dbReference type="InterPro" id="IPR015867">
    <property type="entry name" value="N-reg_PII/ATP_PRibTrfase_C"/>
</dbReference>
<proteinExistence type="predicted"/>
<evidence type="ECO:0000256" key="6">
    <source>
        <dbReference type="SAM" id="Phobius"/>
    </source>
</evidence>
<reference evidence="9" key="1">
    <citation type="submission" date="2019-03" db="EMBL/GenBank/DDBJ databases">
        <title>Weissella sp. 26KH-42 Genome sequencing.</title>
        <authorList>
            <person name="Heo J."/>
            <person name="Kim S.-J."/>
            <person name="Kim J.-S."/>
            <person name="Hong S.-B."/>
            <person name="Kwon S.-W."/>
        </authorList>
    </citation>
    <scope>NUCLEOTIDE SEQUENCE [LARGE SCALE GENOMIC DNA]</scope>
    <source>
        <strain evidence="9">26KH-42</strain>
    </source>
</reference>
<gene>
    <name evidence="8" type="ORF">EQG49_12150</name>
</gene>
<dbReference type="GO" id="GO:0005886">
    <property type="term" value="C:plasma membrane"/>
    <property type="evidence" value="ECO:0007669"/>
    <property type="project" value="UniProtKB-SubCell"/>
</dbReference>
<comment type="subcellular location">
    <subcellularLocation>
        <location evidence="1">Cell membrane</location>
        <topology evidence="1">Multi-pass membrane protein</topology>
    </subcellularLocation>
</comment>
<dbReference type="Gene3D" id="3.30.70.120">
    <property type="match status" value="1"/>
</dbReference>
<organism evidence="8 9">
    <name type="scientific">Periweissella cryptocerci</name>
    <dbReference type="NCBI Taxonomy" id="2506420"/>
    <lineage>
        <taxon>Bacteria</taxon>
        <taxon>Bacillati</taxon>
        <taxon>Bacillota</taxon>
        <taxon>Bacilli</taxon>
        <taxon>Lactobacillales</taxon>
        <taxon>Lactobacillaceae</taxon>
        <taxon>Periweissella</taxon>
    </lineage>
</organism>
<dbReference type="KEGG" id="wei:EQG49_12150"/>
<dbReference type="CDD" id="cd16380">
    <property type="entry name" value="YitT_C"/>
    <property type="match status" value="1"/>
</dbReference>
<evidence type="ECO:0000256" key="2">
    <source>
        <dbReference type="ARBA" id="ARBA00022475"/>
    </source>
</evidence>
<dbReference type="InterPro" id="IPR003740">
    <property type="entry name" value="YitT"/>
</dbReference>
<dbReference type="PANTHER" id="PTHR33545">
    <property type="entry name" value="UPF0750 MEMBRANE PROTEIN YITT-RELATED"/>
    <property type="match status" value="1"/>
</dbReference>
<dbReference type="InterPro" id="IPR051461">
    <property type="entry name" value="UPF0750_membrane"/>
</dbReference>
<keyword evidence="2" id="KW-1003">Cell membrane</keyword>
<dbReference type="Proteomes" id="UP000292886">
    <property type="component" value="Chromosome"/>
</dbReference>
<accession>A0A4P6YX67</accession>
<feature type="transmembrane region" description="Helical" evidence="6">
    <location>
        <begin position="89"/>
        <end position="107"/>
    </location>
</feature>
<dbReference type="PIRSF" id="PIRSF006483">
    <property type="entry name" value="Membrane_protein_YitT"/>
    <property type="match status" value="1"/>
</dbReference>
<feature type="transmembrane region" description="Helical" evidence="6">
    <location>
        <begin position="161"/>
        <end position="179"/>
    </location>
</feature>
<keyword evidence="5 6" id="KW-0472">Membrane</keyword>
<evidence type="ECO:0000256" key="3">
    <source>
        <dbReference type="ARBA" id="ARBA00022692"/>
    </source>
</evidence>
<evidence type="ECO:0000256" key="4">
    <source>
        <dbReference type="ARBA" id="ARBA00022989"/>
    </source>
</evidence>
<feature type="transmembrane region" description="Helical" evidence="6">
    <location>
        <begin position="60"/>
        <end position="82"/>
    </location>
</feature>